<comment type="caution">
    <text evidence="1">The sequence shown here is derived from an EMBL/GenBank/DDBJ whole genome shotgun (WGS) entry which is preliminary data.</text>
</comment>
<dbReference type="EMBL" id="CAJVPU010019094">
    <property type="protein sequence ID" value="CAG8669700.1"/>
    <property type="molecule type" value="Genomic_DNA"/>
</dbReference>
<protein>
    <submittedName>
        <fullName evidence="1">204_t:CDS:1</fullName>
    </submittedName>
</protein>
<name>A0ACA9NQH3_9GLOM</name>
<sequence length="115" mass="14227">MNKLGNHYLIRDYVQDQIEKDFYNTSSRKSMIEFIIIVSENLKTINENAWEYLFKEVILCNKSNEINMYLMSQNEIFKLYWDENCLTRIIYIRFWGNMPVFFKERQEWMNIDQKL</sequence>
<organism evidence="1 2">
    <name type="scientific">Dentiscutata heterogama</name>
    <dbReference type="NCBI Taxonomy" id="1316150"/>
    <lineage>
        <taxon>Eukaryota</taxon>
        <taxon>Fungi</taxon>
        <taxon>Fungi incertae sedis</taxon>
        <taxon>Mucoromycota</taxon>
        <taxon>Glomeromycotina</taxon>
        <taxon>Glomeromycetes</taxon>
        <taxon>Diversisporales</taxon>
        <taxon>Gigasporaceae</taxon>
        <taxon>Dentiscutata</taxon>
    </lineage>
</organism>
<gene>
    <name evidence="1" type="ORF">DHETER_LOCUS10127</name>
</gene>
<dbReference type="Proteomes" id="UP000789702">
    <property type="component" value="Unassembled WGS sequence"/>
</dbReference>
<evidence type="ECO:0000313" key="2">
    <source>
        <dbReference type="Proteomes" id="UP000789702"/>
    </source>
</evidence>
<accession>A0ACA9NQH3</accession>
<feature type="non-terminal residue" evidence="1">
    <location>
        <position position="115"/>
    </location>
</feature>
<keyword evidence="2" id="KW-1185">Reference proteome</keyword>
<proteinExistence type="predicted"/>
<reference evidence="1" key="1">
    <citation type="submission" date="2021-06" db="EMBL/GenBank/DDBJ databases">
        <authorList>
            <person name="Kallberg Y."/>
            <person name="Tangrot J."/>
            <person name="Rosling A."/>
        </authorList>
    </citation>
    <scope>NUCLEOTIDE SEQUENCE</scope>
    <source>
        <strain evidence="1">IL203A</strain>
    </source>
</reference>
<evidence type="ECO:0000313" key="1">
    <source>
        <dbReference type="EMBL" id="CAG8669700.1"/>
    </source>
</evidence>